<reference evidence="2 3" key="2">
    <citation type="submission" date="2018-11" db="EMBL/GenBank/DDBJ databases">
        <authorList>
            <consortium name="Pathogen Informatics"/>
        </authorList>
    </citation>
    <scope>NUCLEOTIDE SEQUENCE [LARGE SCALE GENOMIC DNA]</scope>
    <source>
        <strain evidence="2">Dakar</strain>
        <strain evidence="3">Dakar, Senegal</strain>
    </source>
</reference>
<keyword evidence="3" id="KW-1185">Reference proteome</keyword>
<dbReference type="Gene3D" id="2.60.120.920">
    <property type="match status" value="1"/>
</dbReference>
<organism evidence="4">
    <name type="scientific">Schistosoma curassoni</name>
    <dbReference type="NCBI Taxonomy" id="6186"/>
    <lineage>
        <taxon>Eukaryota</taxon>
        <taxon>Metazoa</taxon>
        <taxon>Spiralia</taxon>
        <taxon>Lophotrochozoa</taxon>
        <taxon>Platyhelminthes</taxon>
        <taxon>Trematoda</taxon>
        <taxon>Digenea</taxon>
        <taxon>Strigeidida</taxon>
        <taxon>Schistosomatoidea</taxon>
        <taxon>Schistosomatidae</taxon>
        <taxon>Schistosoma</taxon>
    </lineage>
</organism>
<dbReference type="WBParaSite" id="SCUD_0002295001-mRNA-1">
    <property type="protein sequence ID" value="SCUD_0002295001-mRNA-1"/>
    <property type="gene ID" value="SCUD_0002295001"/>
</dbReference>
<evidence type="ECO:0000313" key="4">
    <source>
        <dbReference type="WBParaSite" id="SCUD_0002295001-mRNA-1"/>
    </source>
</evidence>
<proteinExistence type="predicted"/>
<dbReference type="STRING" id="6186.A0A183L6H8"/>
<sequence>GIRGLGRFYFEVTPIESAGLWRVGWSTDDGNLIVGTDQYGFGYGADNEGFGLNGQQGKRIHCDEIENYGEVCYILFFYDIYYF</sequence>
<dbReference type="InterPro" id="IPR013320">
    <property type="entry name" value="ConA-like_dom_sf"/>
</dbReference>
<dbReference type="Proteomes" id="UP000279833">
    <property type="component" value="Unassembled WGS sequence"/>
</dbReference>
<evidence type="ECO:0000259" key="1">
    <source>
        <dbReference type="PROSITE" id="PS50188"/>
    </source>
</evidence>
<dbReference type="SUPFAM" id="SSF49899">
    <property type="entry name" value="Concanavalin A-like lectins/glucanases"/>
    <property type="match status" value="1"/>
</dbReference>
<gene>
    <name evidence="2" type="ORF">SCUD_LOCUS22947</name>
</gene>
<reference evidence="4" key="1">
    <citation type="submission" date="2016-06" db="UniProtKB">
        <authorList>
            <consortium name="WormBaseParasite"/>
        </authorList>
    </citation>
    <scope>IDENTIFICATION</scope>
</reference>
<accession>A0A183L6H8</accession>
<protein>
    <submittedName>
        <fullName evidence="4">B30.2/SPRY domain-containing protein</fullName>
    </submittedName>
</protein>
<dbReference type="PROSITE" id="PS50188">
    <property type="entry name" value="B302_SPRY"/>
    <property type="match status" value="1"/>
</dbReference>
<evidence type="ECO:0000313" key="2">
    <source>
        <dbReference type="EMBL" id="VDP80854.1"/>
    </source>
</evidence>
<feature type="domain" description="B30.2/SPRY" evidence="1">
    <location>
        <begin position="1"/>
        <end position="83"/>
    </location>
</feature>
<evidence type="ECO:0000313" key="3">
    <source>
        <dbReference type="Proteomes" id="UP000279833"/>
    </source>
</evidence>
<dbReference type="InterPro" id="IPR001870">
    <property type="entry name" value="B30.2/SPRY"/>
</dbReference>
<name>A0A183L6H8_9TREM</name>
<dbReference type="EMBL" id="UZAK01051403">
    <property type="protein sequence ID" value="VDP80854.1"/>
    <property type="molecule type" value="Genomic_DNA"/>
</dbReference>
<dbReference type="InterPro" id="IPR043136">
    <property type="entry name" value="B30.2/SPRY_sf"/>
</dbReference>
<dbReference type="AlphaFoldDB" id="A0A183L6H8"/>